<keyword evidence="2" id="KW-1185">Reference proteome</keyword>
<accession>A0ABT2EJB2</accession>
<protein>
    <recommendedName>
        <fullName evidence="3">DUF4230 domain-containing protein</fullName>
    </recommendedName>
</protein>
<evidence type="ECO:0000313" key="2">
    <source>
        <dbReference type="Proteomes" id="UP001204798"/>
    </source>
</evidence>
<reference evidence="1 2" key="1">
    <citation type="submission" date="2022-08" db="EMBL/GenBank/DDBJ databases">
        <title>Bacterial and archaeal communities from various locations to study Microbial Dark Matter (Phase II).</title>
        <authorList>
            <person name="Stepanauskas R."/>
        </authorList>
    </citation>
    <scope>NUCLEOTIDE SEQUENCE [LARGE SCALE GENOMIC DNA]</scope>
    <source>
        <strain evidence="1 2">PD1</strain>
    </source>
</reference>
<evidence type="ECO:0008006" key="3">
    <source>
        <dbReference type="Google" id="ProtNLM"/>
    </source>
</evidence>
<name>A0ABT2EJB2_9BACT</name>
<organism evidence="1 2">
    <name type="scientific">Candidatus Fervidibacter sacchari</name>
    <dbReference type="NCBI Taxonomy" id="1448929"/>
    <lineage>
        <taxon>Bacteria</taxon>
        <taxon>Candidatus Fervidibacterota</taxon>
        <taxon>Candidatus Fervidibacter</taxon>
    </lineage>
</organism>
<dbReference type="InterPro" id="IPR025324">
    <property type="entry name" value="DUF4230"/>
</dbReference>
<evidence type="ECO:0000313" key="1">
    <source>
        <dbReference type="EMBL" id="MCS3918031.1"/>
    </source>
</evidence>
<dbReference type="EMBL" id="JANUCP010000001">
    <property type="protein sequence ID" value="MCS3918031.1"/>
    <property type="molecule type" value="Genomic_DNA"/>
</dbReference>
<sequence>MLGRSRKVVLKFVGLVLLLVALLWLWNAGKMWLASFRLKELTERLTSRVITVTPSPTVIVERLQSLNRLETARLVSQHVVEVKSESEWLPSFLAGERLILVAQVEVIAGVDMKEVSPKDIEVNGDKVVLTLPQPKIFSVKIDEAKTQVITRERGWLVFNPDKDLEREARLQALREAREVAFKSDLLPFARQKAEENLRGFLHALGFKQVEILWRTPEVTKRGE</sequence>
<dbReference type="Proteomes" id="UP001204798">
    <property type="component" value="Unassembled WGS sequence"/>
</dbReference>
<proteinExistence type="predicted"/>
<dbReference type="Pfam" id="PF14014">
    <property type="entry name" value="DUF4230"/>
    <property type="match status" value="1"/>
</dbReference>
<comment type="caution">
    <text evidence="1">The sequence shown here is derived from an EMBL/GenBank/DDBJ whole genome shotgun (WGS) entry which is preliminary data.</text>
</comment>
<dbReference type="RefSeq" id="WP_259093161.1">
    <property type="nucleotide sequence ID" value="NZ_CP130454.1"/>
</dbReference>
<gene>
    <name evidence="1" type="ORF">M2350_000428</name>
</gene>